<dbReference type="InterPro" id="IPR025098">
    <property type="entry name" value="DUF4013"/>
</dbReference>
<feature type="transmembrane region" description="Helical" evidence="1">
    <location>
        <begin position="143"/>
        <end position="166"/>
    </location>
</feature>
<keyword evidence="1" id="KW-1133">Transmembrane helix</keyword>
<dbReference type="Pfam" id="PF13197">
    <property type="entry name" value="DUF4013"/>
    <property type="match status" value="1"/>
</dbReference>
<dbReference type="AlphaFoldDB" id="A0A7J2THE0"/>
<evidence type="ECO:0000256" key="1">
    <source>
        <dbReference type="SAM" id="Phobius"/>
    </source>
</evidence>
<sequence length="203" mass="22844">MLEDSFAYTKDAVWGKWTKWLLLIVFCIIFPLFMGYIAEILRAKKPAPELENWGKLFIDGLKMFAVLIVYSIPVIIIALISGIAIFALSSMLWTYATAGFIFLAAVGIIVSLFANIGIIRLVRTEKIVEAFNFKEINERIARIGWLNYILAMIILFAVLFVIQTIIASIPAIGGIINFVLTPLYGIFFARYLCLVHDSPEIQA</sequence>
<keyword evidence="1" id="KW-0812">Transmembrane</keyword>
<feature type="transmembrane region" description="Helical" evidence="1">
    <location>
        <begin position="64"/>
        <end position="88"/>
    </location>
</feature>
<feature type="transmembrane region" description="Helical" evidence="1">
    <location>
        <begin position="100"/>
        <end position="122"/>
    </location>
</feature>
<comment type="caution">
    <text evidence="2">The sequence shown here is derived from an EMBL/GenBank/DDBJ whole genome shotgun (WGS) entry which is preliminary data.</text>
</comment>
<feature type="transmembrane region" description="Helical" evidence="1">
    <location>
        <begin position="172"/>
        <end position="193"/>
    </location>
</feature>
<proteinExistence type="predicted"/>
<feature type="transmembrane region" description="Helical" evidence="1">
    <location>
        <begin position="20"/>
        <end position="43"/>
    </location>
</feature>
<reference evidence="2" key="1">
    <citation type="journal article" date="2020" name="mSystems">
        <title>Genome- and Community-Level Interaction Insights into Carbon Utilization and Element Cycling Functions of Hydrothermarchaeota in Hydrothermal Sediment.</title>
        <authorList>
            <person name="Zhou Z."/>
            <person name="Liu Y."/>
            <person name="Xu W."/>
            <person name="Pan J."/>
            <person name="Luo Z.H."/>
            <person name="Li M."/>
        </authorList>
    </citation>
    <scope>NUCLEOTIDE SEQUENCE [LARGE SCALE GENOMIC DNA]</scope>
    <source>
        <strain evidence="2">SpSt-26</strain>
    </source>
</reference>
<keyword evidence="1" id="KW-0472">Membrane</keyword>
<accession>A0A7J2THE0</accession>
<dbReference type="EMBL" id="DSLA01000036">
    <property type="protein sequence ID" value="HEH34977.1"/>
    <property type="molecule type" value="Genomic_DNA"/>
</dbReference>
<gene>
    <name evidence="2" type="ORF">ENP88_02235</name>
</gene>
<organism evidence="2">
    <name type="scientific">Archaeoglobus fulgidus</name>
    <dbReference type="NCBI Taxonomy" id="2234"/>
    <lineage>
        <taxon>Archaea</taxon>
        <taxon>Methanobacteriati</taxon>
        <taxon>Methanobacteriota</taxon>
        <taxon>Archaeoglobi</taxon>
        <taxon>Archaeoglobales</taxon>
        <taxon>Archaeoglobaceae</taxon>
        <taxon>Archaeoglobus</taxon>
    </lineage>
</organism>
<protein>
    <submittedName>
        <fullName evidence="2">DUF4013 domain-containing protein</fullName>
    </submittedName>
</protein>
<name>A0A7J2THE0_ARCFL</name>
<evidence type="ECO:0000313" key="2">
    <source>
        <dbReference type="EMBL" id="HEH34977.1"/>
    </source>
</evidence>